<feature type="compositionally biased region" description="Basic and acidic residues" evidence="6">
    <location>
        <begin position="110"/>
        <end position="136"/>
    </location>
</feature>
<feature type="domain" description="Sulfatase N-terminal" evidence="8">
    <location>
        <begin position="183"/>
        <end position="278"/>
    </location>
</feature>
<dbReference type="PANTHER" id="PTHR43108:SF16">
    <property type="entry name" value="EXTRACELLULAR SULFATASE SULF-1 HOMOLOG"/>
    <property type="match status" value="1"/>
</dbReference>
<protein>
    <recommendedName>
        <fullName evidence="8">Sulfatase N-terminal domain-containing protein</fullName>
    </recommendedName>
</protein>
<sequence>MNLKIIPFLLTWQFILITARRDSFEDDDAIRAKELRNKENNRNRTTFNGTLTDLPERRNLRHRNSSRYRGDRRRFWEREHEVRRDRRKGSDPHTYEDHVISNRTEPFSLRNDEKPRRTEKHWNKSNVERNSSERRKITNQSKAPERSHPIPVRENTTRMKAKLANKWQNNGYIPYPQPREKKPNIILILTDDQDVELGSLNFMPRTMKAIRSAGAEFRHAYTTTPMCCPSRSSLLTGVYVHNHNVFTNNDNCSSPMWQATHETNTFATYLSNAGYRTGTTLVSQYRGVTADGARLRTAFLIPSKYRYCAAWAHVGRRMRAISSCSPRAYVKCRWRRPCWYLGTAIGLRRSGERSDLSGRAVDKWSMSADCSCRSYPR</sequence>
<feature type="compositionally biased region" description="Basic residues" evidence="6">
    <location>
        <begin position="59"/>
        <end position="72"/>
    </location>
</feature>
<name>A0ABN8IZK3_9NEOP</name>
<feature type="chain" id="PRO_5047435155" description="Sulfatase N-terminal domain-containing protein" evidence="7">
    <location>
        <begin position="20"/>
        <end position="377"/>
    </location>
</feature>
<evidence type="ECO:0000259" key="8">
    <source>
        <dbReference type="Pfam" id="PF00884"/>
    </source>
</evidence>
<dbReference type="PANTHER" id="PTHR43108">
    <property type="entry name" value="N-ACETYLGLUCOSAMINE-6-SULFATASE FAMILY MEMBER"/>
    <property type="match status" value="1"/>
</dbReference>
<dbReference type="Gene3D" id="3.40.720.10">
    <property type="entry name" value="Alkaline Phosphatase, subunit A"/>
    <property type="match status" value="1"/>
</dbReference>
<gene>
    <name evidence="9" type="ORF">IPOD504_LOCUS14577</name>
</gene>
<dbReference type="EMBL" id="OW152817">
    <property type="protein sequence ID" value="CAH2068845.1"/>
    <property type="molecule type" value="Genomic_DNA"/>
</dbReference>
<accession>A0ABN8IZK3</accession>
<feature type="compositionally biased region" description="Basic and acidic residues" evidence="6">
    <location>
        <begin position="73"/>
        <end position="100"/>
    </location>
</feature>
<evidence type="ECO:0000256" key="1">
    <source>
        <dbReference type="ARBA" id="ARBA00001913"/>
    </source>
</evidence>
<feature type="signal peptide" evidence="7">
    <location>
        <begin position="1"/>
        <end position="19"/>
    </location>
</feature>
<keyword evidence="3 7" id="KW-0732">Signal</keyword>
<dbReference type="Pfam" id="PF00884">
    <property type="entry name" value="Sulfatase"/>
    <property type="match status" value="1"/>
</dbReference>
<comment type="similarity">
    <text evidence="2">Belongs to the sulfatase family.</text>
</comment>
<dbReference type="Proteomes" id="UP000837857">
    <property type="component" value="Chromosome 5"/>
</dbReference>
<keyword evidence="10" id="KW-1185">Reference proteome</keyword>
<evidence type="ECO:0000313" key="9">
    <source>
        <dbReference type="EMBL" id="CAH2068845.1"/>
    </source>
</evidence>
<dbReference type="InterPro" id="IPR024607">
    <property type="entry name" value="Sulfatase_CS"/>
</dbReference>
<feature type="region of interest" description="Disordered" evidence="6">
    <location>
        <begin position="41"/>
        <end position="158"/>
    </location>
</feature>
<evidence type="ECO:0000256" key="3">
    <source>
        <dbReference type="ARBA" id="ARBA00022729"/>
    </source>
</evidence>
<dbReference type="InterPro" id="IPR000917">
    <property type="entry name" value="Sulfatase_N"/>
</dbReference>
<keyword evidence="5" id="KW-0325">Glycoprotein</keyword>
<evidence type="ECO:0000256" key="6">
    <source>
        <dbReference type="SAM" id="MobiDB-lite"/>
    </source>
</evidence>
<dbReference type="SUPFAM" id="SSF53649">
    <property type="entry name" value="Alkaline phosphatase-like"/>
    <property type="match status" value="1"/>
</dbReference>
<organism evidence="9 10">
    <name type="scientific">Iphiclides podalirius</name>
    <name type="common">scarce swallowtail</name>
    <dbReference type="NCBI Taxonomy" id="110791"/>
    <lineage>
        <taxon>Eukaryota</taxon>
        <taxon>Metazoa</taxon>
        <taxon>Ecdysozoa</taxon>
        <taxon>Arthropoda</taxon>
        <taxon>Hexapoda</taxon>
        <taxon>Insecta</taxon>
        <taxon>Pterygota</taxon>
        <taxon>Neoptera</taxon>
        <taxon>Endopterygota</taxon>
        <taxon>Lepidoptera</taxon>
        <taxon>Glossata</taxon>
        <taxon>Ditrysia</taxon>
        <taxon>Papilionoidea</taxon>
        <taxon>Papilionidae</taxon>
        <taxon>Papilioninae</taxon>
        <taxon>Iphiclides</taxon>
    </lineage>
</organism>
<evidence type="ECO:0000313" key="10">
    <source>
        <dbReference type="Proteomes" id="UP000837857"/>
    </source>
</evidence>
<proteinExistence type="inferred from homology"/>
<evidence type="ECO:0000256" key="4">
    <source>
        <dbReference type="ARBA" id="ARBA00022801"/>
    </source>
</evidence>
<evidence type="ECO:0000256" key="2">
    <source>
        <dbReference type="ARBA" id="ARBA00008779"/>
    </source>
</evidence>
<dbReference type="PROSITE" id="PS00523">
    <property type="entry name" value="SULFATASE_1"/>
    <property type="match status" value="1"/>
</dbReference>
<feature type="non-terminal residue" evidence="9">
    <location>
        <position position="1"/>
    </location>
</feature>
<evidence type="ECO:0000256" key="5">
    <source>
        <dbReference type="ARBA" id="ARBA00023180"/>
    </source>
</evidence>
<dbReference type="InterPro" id="IPR017850">
    <property type="entry name" value="Alkaline_phosphatase_core_sf"/>
</dbReference>
<keyword evidence="4" id="KW-0378">Hydrolase</keyword>
<reference evidence="9" key="1">
    <citation type="submission" date="2022-03" db="EMBL/GenBank/DDBJ databases">
        <authorList>
            <person name="Martin H S."/>
        </authorList>
    </citation>
    <scope>NUCLEOTIDE SEQUENCE</scope>
</reference>
<comment type="cofactor">
    <cofactor evidence="1">
        <name>Ca(2+)</name>
        <dbReference type="ChEBI" id="CHEBI:29108"/>
    </cofactor>
</comment>
<evidence type="ECO:0000256" key="7">
    <source>
        <dbReference type="SAM" id="SignalP"/>
    </source>
</evidence>